<dbReference type="InterPro" id="IPR057746">
    <property type="entry name" value="CpnT-like_N"/>
</dbReference>
<feature type="region of interest" description="Disordered" evidence="1">
    <location>
        <begin position="520"/>
        <end position="560"/>
    </location>
</feature>
<feature type="compositionally biased region" description="Low complexity" evidence="1">
    <location>
        <begin position="490"/>
        <end position="499"/>
    </location>
</feature>
<gene>
    <name evidence="4" type="ORF">GCM10011608_01240</name>
</gene>
<feature type="compositionally biased region" description="Polar residues" evidence="1">
    <location>
        <begin position="603"/>
        <end position="614"/>
    </location>
</feature>
<feature type="domain" description="Outer membrane channel protein CpnT-like N-terminal" evidence="3">
    <location>
        <begin position="8"/>
        <end position="165"/>
    </location>
</feature>
<protein>
    <recommendedName>
        <fullName evidence="6">Tox-PL domain-containing protein</fullName>
    </recommendedName>
</protein>
<feature type="compositionally biased region" description="Low complexity" evidence="1">
    <location>
        <begin position="580"/>
        <end position="591"/>
    </location>
</feature>
<comment type="caution">
    <text evidence="4">The sequence shown here is derived from an EMBL/GenBank/DDBJ whole genome shotgun (WGS) entry which is preliminary data.</text>
</comment>
<feature type="compositionally biased region" description="Low complexity" evidence="1">
    <location>
        <begin position="390"/>
        <end position="402"/>
    </location>
</feature>
<feature type="compositionally biased region" description="Basic and acidic residues" evidence="1">
    <location>
        <begin position="436"/>
        <end position="453"/>
    </location>
</feature>
<proteinExistence type="predicted"/>
<evidence type="ECO:0000256" key="1">
    <source>
        <dbReference type="SAM" id="MobiDB-lite"/>
    </source>
</evidence>
<reference evidence="4" key="1">
    <citation type="journal article" date="2014" name="Int. J. Syst. Evol. Microbiol.">
        <title>Complete genome sequence of Corynebacterium casei LMG S-19264T (=DSM 44701T), isolated from a smear-ripened cheese.</title>
        <authorList>
            <consortium name="US DOE Joint Genome Institute (JGI-PGF)"/>
            <person name="Walter F."/>
            <person name="Albersmeier A."/>
            <person name="Kalinowski J."/>
            <person name="Ruckert C."/>
        </authorList>
    </citation>
    <scope>NUCLEOTIDE SEQUENCE</scope>
    <source>
        <strain evidence="4">CGMCC 4.7312</strain>
    </source>
</reference>
<feature type="region of interest" description="Disordered" evidence="1">
    <location>
        <begin position="601"/>
        <end position="628"/>
    </location>
</feature>
<organism evidence="4 5">
    <name type="scientific">Micromonospora sonchi</name>
    <dbReference type="NCBI Taxonomy" id="1763543"/>
    <lineage>
        <taxon>Bacteria</taxon>
        <taxon>Bacillati</taxon>
        <taxon>Actinomycetota</taxon>
        <taxon>Actinomycetes</taxon>
        <taxon>Micromonosporales</taxon>
        <taxon>Micromonosporaceae</taxon>
        <taxon>Micromonospora</taxon>
    </lineage>
</organism>
<dbReference type="Pfam" id="PF25547">
    <property type="entry name" value="WXG100_2"/>
    <property type="match status" value="1"/>
</dbReference>
<feature type="region of interest" description="Disordered" evidence="1">
    <location>
        <begin position="480"/>
        <end position="500"/>
    </location>
</feature>
<accession>A0A917TF53</accession>
<feature type="region of interest" description="Disordered" evidence="1">
    <location>
        <begin position="338"/>
        <end position="457"/>
    </location>
</feature>
<dbReference type="AlphaFoldDB" id="A0A917TF53"/>
<sequence length="1032" mass="107262">MTLLPSPIPHPLDYSPWDLPGWMYEALDWVVGVEWPEGDERAVWDLADQWYAVAGVLSGPQTDAITAATEVFQGYGAVGAVAAAFDTAWRRVAEGVEAPLPVLLAVTGDLGRVVEECGCDIEGAKLEVWIELGILVIELLGLAVAAVLTAGAASPAAAGAIAATRFLVQQIFRRLLAQLARKTLKQGLKEAGERAAKQVAREGVRGLARRAAREGLEEAAEEAGVSLATQAYQNSTGRRHGLDVTDLATNAIGGLAGGAAAPLAGLGRHATGRVARMAEHVGREMTGEMIADQAASLATGQGLTSLEDAARAAASGARGSATAQTDHALQARLNGQLSALSGPSLPPLTLPGPASPELPLGSAALTHPSAVGSTGEALVPTQRIPVESLSAGPSGASVLPGGPSSGPDGGVVPIPSAEPSQAAGASYHASPVQDGTPDRPTESAQRPETHQPIREAPIIEAPRVAEVTSTPTAVIPSTMVPAEGPIGPSGPTLSTAAPPLTTPAPVPGAVTAAEMTGTGAVGGSAATSTGPAHATSPTTTTSIGGPATAQGPAAVGSAVHPLPDTLTAARSTEVNQPVGASPRPESPAPSRSVLVEALAPNSEVANSPARATQPTSPPGPDDQNGGSWAAEQEALERRRYQGYYESQRVHYEETRRLREVARLRNQAGEHYQRAGDFAAYARQLHQAGHRSASAGWQRAADEETRAYGECLDLAEAVLDGSVVPEVVAVDQPEDFHRINDDVGDLASGGIGTADRSALTGDDDPPPIDRSRRYGQPGGLRPPLALHQLDVERQVPRDAAGEVVRTADPRVGDWFGLVNDGGPQADPTRGINCLDCTLSLFDTWVHGRPRVAAPRTFDAYQAGDVNRPLNGEHDGTARVEDVTGGRFQRLCDGTAITPAEKQRALDTGYRNLHDQLLLGGHGSFAFVVNHLERGGAHIWVALNQNGTVLYVDPQIGLVSDGPLYRHHGAAYPFNALDADVLVLDGTARPMPLAGLRRGLYSRRPDLPDYPPAEEYQGYGEPYLNHMHLLGGSG</sequence>
<reference evidence="4" key="2">
    <citation type="submission" date="2020-09" db="EMBL/GenBank/DDBJ databases">
        <authorList>
            <person name="Sun Q."/>
            <person name="Zhou Y."/>
        </authorList>
    </citation>
    <scope>NUCLEOTIDE SEQUENCE</scope>
    <source>
        <strain evidence="4">CGMCC 4.7312</strain>
    </source>
</reference>
<feature type="domain" description="Tox-PL" evidence="2">
    <location>
        <begin position="831"/>
        <end position="955"/>
    </location>
</feature>
<feature type="compositionally biased region" description="Low complexity" evidence="1">
    <location>
        <begin position="520"/>
        <end position="549"/>
    </location>
</feature>
<evidence type="ECO:0000313" key="5">
    <source>
        <dbReference type="Proteomes" id="UP000608890"/>
    </source>
</evidence>
<feature type="region of interest" description="Disordered" evidence="1">
    <location>
        <begin position="572"/>
        <end position="591"/>
    </location>
</feature>
<feature type="compositionally biased region" description="Pro residues" evidence="1">
    <location>
        <begin position="344"/>
        <end position="356"/>
    </location>
</feature>
<evidence type="ECO:0000259" key="3">
    <source>
        <dbReference type="Pfam" id="PF25547"/>
    </source>
</evidence>
<dbReference type="RefSeq" id="WP_189040227.1">
    <property type="nucleotide sequence ID" value="NZ_BMNB01000001.1"/>
</dbReference>
<feature type="region of interest" description="Disordered" evidence="1">
    <location>
        <begin position="740"/>
        <end position="782"/>
    </location>
</feature>
<evidence type="ECO:0000313" key="4">
    <source>
        <dbReference type="EMBL" id="GGM20392.1"/>
    </source>
</evidence>
<keyword evidence="5" id="KW-1185">Reference proteome</keyword>
<evidence type="ECO:0008006" key="6">
    <source>
        <dbReference type="Google" id="ProtNLM"/>
    </source>
</evidence>
<dbReference type="EMBL" id="BMNB01000001">
    <property type="protein sequence ID" value="GGM20392.1"/>
    <property type="molecule type" value="Genomic_DNA"/>
</dbReference>
<dbReference type="Pfam" id="PF15644">
    <property type="entry name" value="Gln_amidase"/>
    <property type="match status" value="1"/>
</dbReference>
<dbReference type="Proteomes" id="UP000608890">
    <property type="component" value="Unassembled WGS sequence"/>
</dbReference>
<evidence type="ECO:0000259" key="2">
    <source>
        <dbReference type="Pfam" id="PF15644"/>
    </source>
</evidence>
<name>A0A917TF53_9ACTN</name>
<dbReference type="InterPro" id="IPR028908">
    <property type="entry name" value="Tox-PL_dom"/>
</dbReference>